<sequence>MRTFERRVRWTADPLETAAALARASVEPHVVYENRGVVWFAEGEIETVCGGIEELAAFHGRTAYGWVTFERTGHLAVPRDEIRFGDGSAVLRSVDEESLLLLEKRLAAISPLTVGEERVQAPIETCGADDYRTAVAAAVADIRAGLLEKVILSRVVPLPADLDFPATYLVGRRGNDPARSFLLRLGGWEALGFSPEVVTSVDGLGEVVTQPLAGTRALLNDAVFDVARREELYRDAKEVFEHAISVRLAAAELTGVCGHGSVKVADFMSVKERGSVQHLASEVTGVLAPDRSPWDALAALFPAVTASGIPKAQACSFIGRVEPERGLYSGAVVRIDADGSLDAALVLRSVFRREGVTWLRAGAGIVAQSTPERELEETVEKLRSVSRFLVPSCA</sequence>
<keyword evidence="7" id="KW-1185">Reference proteome</keyword>
<dbReference type="SUPFAM" id="SSF56322">
    <property type="entry name" value="ADC synthase"/>
    <property type="match status" value="1"/>
</dbReference>
<evidence type="ECO:0000256" key="2">
    <source>
        <dbReference type="ARBA" id="ARBA00022723"/>
    </source>
</evidence>
<dbReference type="Proteomes" id="UP000649573">
    <property type="component" value="Unassembled WGS sequence"/>
</dbReference>
<dbReference type="RefSeq" id="WP_189252723.1">
    <property type="nucleotide sequence ID" value="NZ_BMRE01000003.1"/>
</dbReference>
<keyword evidence="4" id="KW-0456">Lyase</keyword>
<dbReference type="InterPro" id="IPR019996">
    <property type="entry name" value="Salicylate_synthase"/>
</dbReference>
<dbReference type="InterPro" id="IPR015890">
    <property type="entry name" value="Chorismate_C"/>
</dbReference>
<keyword evidence="2" id="KW-0479">Metal-binding</keyword>
<name>A0ABQ2UCU2_9PSEU</name>
<dbReference type="PANTHER" id="PTHR11236:SF48">
    <property type="entry name" value="ISOCHORISMATE SYNTHASE MENF"/>
    <property type="match status" value="1"/>
</dbReference>
<feature type="domain" description="Chorismate-utilising enzyme C-terminal" evidence="5">
    <location>
        <begin position="129"/>
        <end position="381"/>
    </location>
</feature>
<evidence type="ECO:0000256" key="1">
    <source>
        <dbReference type="ARBA" id="ARBA00001946"/>
    </source>
</evidence>
<dbReference type="InterPro" id="IPR019999">
    <property type="entry name" value="Anth_synth_I-like"/>
</dbReference>
<comment type="cofactor">
    <cofactor evidence="1">
        <name>Mg(2+)</name>
        <dbReference type="ChEBI" id="CHEBI:18420"/>
    </cofactor>
</comment>
<evidence type="ECO:0000256" key="4">
    <source>
        <dbReference type="ARBA" id="ARBA00023239"/>
    </source>
</evidence>
<dbReference type="InterPro" id="IPR005801">
    <property type="entry name" value="ADC_synthase"/>
</dbReference>
<gene>
    <name evidence="6" type="ORF">GCM10010178_13680</name>
</gene>
<dbReference type="Gene3D" id="3.60.120.10">
    <property type="entry name" value="Anthranilate synthase"/>
    <property type="match status" value="1"/>
</dbReference>
<organism evidence="6 7">
    <name type="scientific">Lentzea flava</name>
    <dbReference type="NCBI Taxonomy" id="103732"/>
    <lineage>
        <taxon>Bacteria</taxon>
        <taxon>Bacillati</taxon>
        <taxon>Actinomycetota</taxon>
        <taxon>Actinomycetes</taxon>
        <taxon>Pseudonocardiales</taxon>
        <taxon>Pseudonocardiaceae</taxon>
        <taxon>Lentzea</taxon>
    </lineage>
</organism>
<dbReference type="EMBL" id="BMRE01000003">
    <property type="protein sequence ID" value="GGU22911.1"/>
    <property type="molecule type" value="Genomic_DNA"/>
</dbReference>
<evidence type="ECO:0000313" key="7">
    <source>
        <dbReference type="Proteomes" id="UP000649573"/>
    </source>
</evidence>
<evidence type="ECO:0000313" key="6">
    <source>
        <dbReference type="EMBL" id="GGU22911.1"/>
    </source>
</evidence>
<evidence type="ECO:0000256" key="3">
    <source>
        <dbReference type="ARBA" id="ARBA00022842"/>
    </source>
</evidence>
<dbReference type="Pfam" id="PF00425">
    <property type="entry name" value="Chorismate_bind"/>
    <property type="match status" value="1"/>
</dbReference>
<comment type="caution">
    <text evidence="6">The sequence shown here is derived from an EMBL/GenBank/DDBJ whole genome shotgun (WGS) entry which is preliminary data.</text>
</comment>
<dbReference type="NCBIfam" id="TIGR03494">
    <property type="entry name" value="salicyl_syn"/>
    <property type="match status" value="1"/>
</dbReference>
<accession>A0ABQ2UCU2</accession>
<evidence type="ECO:0000259" key="5">
    <source>
        <dbReference type="Pfam" id="PF00425"/>
    </source>
</evidence>
<proteinExistence type="predicted"/>
<dbReference type="PANTHER" id="PTHR11236">
    <property type="entry name" value="AMINOBENZOATE/ANTHRANILATE SYNTHASE"/>
    <property type="match status" value="1"/>
</dbReference>
<dbReference type="PRINTS" id="PR00095">
    <property type="entry name" value="ANTSNTHASEI"/>
</dbReference>
<protein>
    <submittedName>
        <fullName evidence="6">Salicylate synthase</fullName>
    </submittedName>
</protein>
<reference evidence="7" key="1">
    <citation type="journal article" date="2019" name="Int. J. Syst. Evol. Microbiol.">
        <title>The Global Catalogue of Microorganisms (GCM) 10K type strain sequencing project: providing services to taxonomists for standard genome sequencing and annotation.</title>
        <authorList>
            <consortium name="The Broad Institute Genomics Platform"/>
            <consortium name="The Broad Institute Genome Sequencing Center for Infectious Disease"/>
            <person name="Wu L."/>
            <person name="Ma J."/>
        </authorList>
    </citation>
    <scope>NUCLEOTIDE SEQUENCE [LARGE SCALE GENOMIC DNA]</scope>
    <source>
        <strain evidence="7">JCM 3296</strain>
    </source>
</reference>
<keyword evidence="3" id="KW-0460">Magnesium</keyword>